<sequence length="111" mass="13883">MPQMSPLYWLCLYMMFIIIFSIFSSCMYMYFNVWFLDYKPMFMYFMKLRMIYWFKTMNPTINKSSKDLLINNDLYLNYYMCSCSELVKKSNYYILTLNYCFNKKSYSKNKW</sequence>
<keyword evidence="1" id="KW-0812">Transmembrane</keyword>
<accession>A0A1P8VH73</accession>
<dbReference type="AlphaFoldDB" id="A0A1P8VH73"/>
<keyword evidence="1" id="KW-1133">Transmembrane helix</keyword>
<geneLocation type="mitochondrion" evidence="2"/>
<name>A0A1P8VH73_9HYME</name>
<proteinExistence type="predicted"/>
<reference evidence="2" key="1">
    <citation type="journal article" date="2016" name="Int. J. Mol. Sci.">
        <title>Next-Generation Sequencing of Two Mitochondrial Genomes from Family Pompilidae (Hymenoptera: Vespoidea) Reveal Novel Patterns of Gene Arrangement.</title>
        <authorList>
            <person name="Chen P.Y."/>
            <person name="Zheng B.Y."/>
            <person name="Liu J.X."/>
            <person name="Wei S.J."/>
        </authorList>
    </citation>
    <scope>NUCLEOTIDE SEQUENCE</scope>
</reference>
<protein>
    <submittedName>
        <fullName evidence="2">ATP synthase F0 subunit 8</fullName>
    </submittedName>
</protein>
<gene>
    <name evidence="2" type="primary">atp8</name>
</gene>
<evidence type="ECO:0000256" key="1">
    <source>
        <dbReference type="SAM" id="Phobius"/>
    </source>
</evidence>
<feature type="transmembrane region" description="Helical" evidence="1">
    <location>
        <begin position="6"/>
        <end position="31"/>
    </location>
</feature>
<keyword evidence="1" id="KW-0472">Membrane</keyword>
<evidence type="ECO:0000313" key="2">
    <source>
        <dbReference type="EMBL" id="APZ75589.1"/>
    </source>
</evidence>
<organism evidence="2">
    <name type="scientific">Agenioideus sp. SJW-2017</name>
    <dbReference type="NCBI Taxonomy" id="1940100"/>
    <lineage>
        <taxon>Eukaryota</taxon>
        <taxon>Metazoa</taxon>
        <taxon>Ecdysozoa</taxon>
        <taxon>Arthropoda</taxon>
        <taxon>Hexapoda</taxon>
        <taxon>Insecta</taxon>
        <taxon>Pterygota</taxon>
        <taxon>Neoptera</taxon>
        <taxon>Endopterygota</taxon>
        <taxon>Hymenoptera</taxon>
        <taxon>Apocrita</taxon>
        <taxon>Aculeata</taxon>
        <taxon>Pompiloidea</taxon>
        <taxon>Pompilidae</taxon>
        <taxon>Pompilinae</taxon>
        <taxon>Agenioideus</taxon>
    </lineage>
</organism>
<dbReference type="EMBL" id="KX584356">
    <property type="protein sequence ID" value="APZ75589.1"/>
    <property type="molecule type" value="Genomic_DNA"/>
</dbReference>
<keyword evidence="2" id="KW-0496">Mitochondrion</keyword>